<dbReference type="InterPro" id="IPR036286">
    <property type="entry name" value="LexA/Signal_pep-like_sf"/>
</dbReference>
<dbReference type="EMBL" id="FNCQ01000008">
    <property type="protein sequence ID" value="SDG72275.1"/>
    <property type="molecule type" value="Genomic_DNA"/>
</dbReference>
<protein>
    <recommendedName>
        <fullName evidence="5">Peptidase S24-like</fullName>
    </recommendedName>
</protein>
<proteinExistence type="predicted"/>
<evidence type="ECO:0000313" key="2">
    <source>
        <dbReference type="EMBL" id="SDO19001.1"/>
    </source>
</evidence>
<sequence>MPNDVFLPFVIEQLNEGHTATLPLRGRSMRPFLEDGRDKALLQLCDHPQVGDAVLAEISKGLFVLHRIIRIEGRQVTLRGDGNLSDEHCMLSDIRAKAVGFYRKGRQTLDRTDGRKWRLYSWWWTRLYPLRRYLLFIIYPHIPQRFK</sequence>
<accession>A0A1G7WJY1</accession>
<evidence type="ECO:0008006" key="5">
    <source>
        <dbReference type="Google" id="ProtNLM"/>
    </source>
</evidence>
<dbReference type="CDD" id="cd06462">
    <property type="entry name" value="Peptidase_S24_S26"/>
    <property type="match status" value="1"/>
</dbReference>
<evidence type="ECO:0000313" key="4">
    <source>
        <dbReference type="Proteomes" id="UP000199134"/>
    </source>
</evidence>
<dbReference type="STRING" id="645274.SAMN04487901_10860"/>
<gene>
    <name evidence="2" type="ORF">SAMN04487900_11169</name>
    <name evidence="1" type="ORF">SAMN04487901_10860</name>
</gene>
<dbReference type="EMBL" id="FNIW01000011">
    <property type="protein sequence ID" value="SDO19001.1"/>
    <property type="molecule type" value="Genomic_DNA"/>
</dbReference>
<dbReference type="AlphaFoldDB" id="A0A1H0HJJ6"/>
<dbReference type="Proteomes" id="UP000199134">
    <property type="component" value="Unassembled WGS sequence"/>
</dbReference>
<name>A0A1H0HJJ6_9BACT</name>
<dbReference type="SUPFAM" id="SSF51306">
    <property type="entry name" value="LexA/Signal peptidase"/>
    <property type="match status" value="1"/>
</dbReference>
<organism evidence="2 4">
    <name type="scientific">Prevotella communis</name>
    <dbReference type="NCBI Taxonomy" id="2913614"/>
    <lineage>
        <taxon>Bacteria</taxon>
        <taxon>Pseudomonadati</taxon>
        <taxon>Bacteroidota</taxon>
        <taxon>Bacteroidia</taxon>
        <taxon>Bacteroidales</taxon>
        <taxon>Prevotellaceae</taxon>
        <taxon>Prevotella</taxon>
    </lineage>
</organism>
<evidence type="ECO:0000313" key="3">
    <source>
        <dbReference type="Proteomes" id="UP000198779"/>
    </source>
</evidence>
<keyword evidence="3" id="KW-1185">Reference proteome</keyword>
<reference evidence="2 3" key="2">
    <citation type="submission" date="2016-10" db="EMBL/GenBank/DDBJ databases">
        <authorList>
            <person name="Varghese N."/>
            <person name="Submissions S."/>
        </authorList>
    </citation>
    <scope>NUCLEOTIDE SEQUENCE</scope>
    <source>
        <strain evidence="2">BP1-145</strain>
        <strain evidence="3">BP1-148</strain>
    </source>
</reference>
<reference evidence="1 4" key="1">
    <citation type="submission" date="2016-10" db="EMBL/GenBank/DDBJ databases">
        <authorList>
            <person name="de Groot N.N."/>
        </authorList>
    </citation>
    <scope>NUCLEOTIDE SEQUENCE [LARGE SCALE GENOMIC DNA]</scope>
    <source>
        <strain evidence="4">BP1-145</strain>
        <strain evidence="1">BP1-148</strain>
    </source>
</reference>
<dbReference type="Proteomes" id="UP000198779">
    <property type="component" value="Unassembled WGS sequence"/>
</dbReference>
<evidence type="ECO:0000313" key="1">
    <source>
        <dbReference type="EMBL" id="SDG72275.1"/>
    </source>
</evidence>
<accession>A0A1H0HJJ6</accession>